<comment type="caution">
    <text evidence="2">The sequence shown here is derived from an EMBL/GenBank/DDBJ whole genome shotgun (WGS) entry which is preliminary data.</text>
</comment>
<comment type="similarity">
    <text evidence="1">Belongs to the flavin-dependent halogenase family.</text>
</comment>
<name>A0A397T5E5_9GLOM</name>
<dbReference type="Gene3D" id="3.30.9.100">
    <property type="match status" value="1"/>
</dbReference>
<sequence>MESKPLHNEHPTTFDVIIIGGGIAGSSTAIRLAQLFNSAAATWRKILVIDERTTNAETFKVGESLPGGAKHILKSLGVFETVNNDAMQGKHNFCYGNSSAWGSDELYDTSTIFNAYGDGFHLNRSLFEETLVKTAESQHDRFITIIRGSVTKSLLVKNASGGEKYWKVSISNNELPIHGNILIDASGRRCFIRKCLTDLERSSFDKLLAFACLFETDTSQPSDSDHHTLVESCAFGWWYTSLLPNKQRIVVFHTDDDLIKHINKKRKIRQVEEFYEFMRETTTHTTKRISEHSYRPVGKRVMCMPANSESLSRFVSYENRWIAIGDSAVSFDPLSSQGMLTALYSAKLGAEAIFFQYFNGNKTRNKEVTVQPLEIFQQYIEDTFRKYKSEKRFFYNKEQRWNNEVFWKRRHGDHIET</sequence>
<evidence type="ECO:0000313" key="2">
    <source>
        <dbReference type="EMBL" id="RIA91397.1"/>
    </source>
</evidence>
<dbReference type="EMBL" id="QKYT01000153">
    <property type="protein sequence ID" value="RIA91397.1"/>
    <property type="molecule type" value="Genomic_DNA"/>
</dbReference>
<dbReference type="InterPro" id="IPR050816">
    <property type="entry name" value="Flavin-dep_Halogenase_NPB"/>
</dbReference>
<evidence type="ECO:0008006" key="4">
    <source>
        <dbReference type="Google" id="ProtNLM"/>
    </source>
</evidence>
<reference evidence="2 3" key="1">
    <citation type="submission" date="2018-06" db="EMBL/GenBank/DDBJ databases">
        <title>Comparative genomics reveals the genomic features of Rhizophagus irregularis, R. cerebriforme, R. diaphanum and Gigaspora rosea, and their symbiotic lifestyle signature.</title>
        <authorList>
            <person name="Morin E."/>
            <person name="San Clemente H."/>
            <person name="Chen E.C.H."/>
            <person name="De La Providencia I."/>
            <person name="Hainaut M."/>
            <person name="Kuo A."/>
            <person name="Kohler A."/>
            <person name="Murat C."/>
            <person name="Tang N."/>
            <person name="Roy S."/>
            <person name="Loubradou J."/>
            <person name="Henrissat B."/>
            <person name="Grigoriev I.V."/>
            <person name="Corradi N."/>
            <person name="Roux C."/>
            <person name="Martin F.M."/>
        </authorList>
    </citation>
    <scope>NUCLEOTIDE SEQUENCE [LARGE SCALE GENOMIC DNA]</scope>
    <source>
        <strain evidence="2 3">DAOM 227022</strain>
    </source>
</reference>
<evidence type="ECO:0000256" key="1">
    <source>
        <dbReference type="ARBA" id="ARBA00005706"/>
    </source>
</evidence>
<dbReference type="AlphaFoldDB" id="A0A397T5E5"/>
<dbReference type="OrthoDB" id="2647594at2759"/>
<protein>
    <recommendedName>
        <fullName evidence="4">FAD-binding domain-containing protein</fullName>
    </recommendedName>
</protein>
<proteinExistence type="inferred from homology"/>
<dbReference type="SUPFAM" id="SSF51905">
    <property type="entry name" value="FAD/NAD(P)-binding domain"/>
    <property type="match status" value="1"/>
</dbReference>
<accession>A0A397T5E5</accession>
<gene>
    <name evidence="2" type="ORF">C1645_767545</name>
</gene>
<keyword evidence="3" id="KW-1185">Reference proteome</keyword>
<organism evidence="2 3">
    <name type="scientific">Glomus cerebriforme</name>
    <dbReference type="NCBI Taxonomy" id="658196"/>
    <lineage>
        <taxon>Eukaryota</taxon>
        <taxon>Fungi</taxon>
        <taxon>Fungi incertae sedis</taxon>
        <taxon>Mucoromycota</taxon>
        <taxon>Glomeromycotina</taxon>
        <taxon>Glomeromycetes</taxon>
        <taxon>Glomerales</taxon>
        <taxon>Glomeraceae</taxon>
        <taxon>Glomus</taxon>
    </lineage>
</organism>
<dbReference type="Proteomes" id="UP000265703">
    <property type="component" value="Unassembled WGS sequence"/>
</dbReference>
<dbReference type="PANTHER" id="PTHR43747">
    <property type="entry name" value="FAD-BINDING PROTEIN"/>
    <property type="match status" value="1"/>
</dbReference>
<evidence type="ECO:0000313" key="3">
    <source>
        <dbReference type="Proteomes" id="UP000265703"/>
    </source>
</evidence>
<dbReference type="PANTHER" id="PTHR43747:SF1">
    <property type="entry name" value="SLR1998 PROTEIN"/>
    <property type="match status" value="1"/>
</dbReference>
<dbReference type="Gene3D" id="3.50.50.60">
    <property type="entry name" value="FAD/NAD(P)-binding domain"/>
    <property type="match status" value="1"/>
</dbReference>
<dbReference type="InterPro" id="IPR036188">
    <property type="entry name" value="FAD/NAD-bd_sf"/>
</dbReference>